<dbReference type="Gene3D" id="3.10.10.10">
    <property type="entry name" value="HIV Type 1 Reverse Transcriptase, subunit A, domain 1"/>
    <property type="match status" value="1"/>
</dbReference>
<keyword evidence="4" id="KW-0540">Nuclease</keyword>
<keyword evidence="1" id="KW-0645">Protease</keyword>
<reference evidence="9" key="2">
    <citation type="journal article" date="2024" name="Plant">
        <title>Genomic evolution and insights into agronomic trait innovations of Sesamum species.</title>
        <authorList>
            <person name="Miao H."/>
            <person name="Wang L."/>
            <person name="Qu L."/>
            <person name="Liu H."/>
            <person name="Sun Y."/>
            <person name="Le M."/>
            <person name="Wang Q."/>
            <person name="Wei S."/>
            <person name="Zheng Y."/>
            <person name="Lin W."/>
            <person name="Duan Y."/>
            <person name="Cao H."/>
            <person name="Xiong S."/>
            <person name="Wang X."/>
            <person name="Wei L."/>
            <person name="Li C."/>
            <person name="Ma Q."/>
            <person name="Ju M."/>
            <person name="Zhao R."/>
            <person name="Li G."/>
            <person name="Mu C."/>
            <person name="Tian Q."/>
            <person name="Mei H."/>
            <person name="Zhang T."/>
            <person name="Gao T."/>
            <person name="Zhang H."/>
        </authorList>
    </citation>
    <scope>NUCLEOTIDE SEQUENCE</scope>
    <source>
        <strain evidence="9">3651</strain>
    </source>
</reference>
<dbReference type="AlphaFoldDB" id="A0AAE2CCG3"/>
<dbReference type="GO" id="GO:0008233">
    <property type="term" value="F:peptidase activity"/>
    <property type="evidence" value="ECO:0007669"/>
    <property type="project" value="UniProtKB-KW"/>
</dbReference>
<keyword evidence="6" id="KW-0378">Hydrolase</keyword>
<dbReference type="InterPro" id="IPR000477">
    <property type="entry name" value="RT_dom"/>
</dbReference>
<dbReference type="InterPro" id="IPR043502">
    <property type="entry name" value="DNA/RNA_pol_sf"/>
</dbReference>
<dbReference type="Gene3D" id="3.30.70.270">
    <property type="match status" value="2"/>
</dbReference>
<evidence type="ECO:0000256" key="2">
    <source>
        <dbReference type="ARBA" id="ARBA00022679"/>
    </source>
</evidence>
<dbReference type="Pfam" id="PF00078">
    <property type="entry name" value="RVT_1"/>
    <property type="match status" value="1"/>
</dbReference>
<dbReference type="InterPro" id="IPR053134">
    <property type="entry name" value="RNA-dir_DNA_polymerase"/>
</dbReference>
<evidence type="ECO:0000313" key="9">
    <source>
        <dbReference type="EMBL" id="KAK4416960.1"/>
    </source>
</evidence>
<dbReference type="GO" id="GO:0004519">
    <property type="term" value="F:endonuclease activity"/>
    <property type="evidence" value="ECO:0007669"/>
    <property type="project" value="UniProtKB-KW"/>
</dbReference>
<dbReference type="EMBL" id="JACGWO010000010">
    <property type="protein sequence ID" value="KAK4416960.1"/>
    <property type="molecule type" value="Genomic_DNA"/>
</dbReference>
<name>A0AAE2CCG3_9LAMI</name>
<dbReference type="GO" id="GO:0006508">
    <property type="term" value="P:proteolysis"/>
    <property type="evidence" value="ECO:0007669"/>
    <property type="project" value="UniProtKB-KW"/>
</dbReference>
<evidence type="ECO:0000256" key="1">
    <source>
        <dbReference type="ARBA" id="ARBA00022670"/>
    </source>
</evidence>
<evidence type="ECO:0000313" key="10">
    <source>
        <dbReference type="Proteomes" id="UP001293254"/>
    </source>
</evidence>
<dbReference type="CDD" id="cd01647">
    <property type="entry name" value="RT_LTR"/>
    <property type="match status" value="1"/>
</dbReference>
<dbReference type="PANTHER" id="PTHR24559">
    <property type="entry name" value="TRANSPOSON TY3-I GAG-POL POLYPROTEIN"/>
    <property type="match status" value="1"/>
</dbReference>
<gene>
    <name evidence="9" type="ORF">Salat_2521500</name>
</gene>
<keyword evidence="5" id="KW-0255">Endonuclease</keyword>
<keyword evidence="2" id="KW-0808">Transferase</keyword>
<dbReference type="FunFam" id="3.10.10.10:FF:000007">
    <property type="entry name" value="Retrovirus-related Pol polyprotein from transposon 17.6-like Protein"/>
    <property type="match status" value="1"/>
</dbReference>
<dbReference type="GO" id="GO:0003964">
    <property type="term" value="F:RNA-directed DNA polymerase activity"/>
    <property type="evidence" value="ECO:0007669"/>
    <property type="project" value="UniProtKB-KW"/>
</dbReference>
<keyword evidence="3" id="KW-0548">Nucleotidyltransferase</keyword>
<keyword evidence="7" id="KW-0695">RNA-directed DNA polymerase</keyword>
<keyword evidence="10" id="KW-1185">Reference proteome</keyword>
<evidence type="ECO:0000256" key="5">
    <source>
        <dbReference type="ARBA" id="ARBA00022759"/>
    </source>
</evidence>
<dbReference type="Proteomes" id="UP001293254">
    <property type="component" value="Unassembled WGS sequence"/>
</dbReference>
<accession>A0AAE2CCG3</accession>
<proteinExistence type="predicted"/>
<dbReference type="SUPFAM" id="SSF56672">
    <property type="entry name" value="DNA/RNA polymerases"/>
    <property type="match status" value="1"/>
</dbReference>
<evidence type="ECO:0000256" key="6">
    <source>
        <dbReference type="ARBA" id="ARBA00022801"/>
    </source>
</evidence>
<evidence type="ECO:0000259" key="8">
    <source>
        <dbReference type="Pfam" id="PF00078"/>
    </source>
</evidence>
<feature type="domain" description="Reverse transcriptase" evidence="8">
    <location>
        <begin position="1"/>
        <end position="150"/>
    </location>
</feature>
<sequence>MDYRPLNAITVKDHFPIPTVDELLDELVHVKVFTKLDLCAGYHQIRVAPADTHKTAFRTVDGHFEFLVMPFGLTNAPSTFQVVMNEVFRPMLCCFVLVFFYDIWVYSNSWSDHVLHLRQVLQVLADHKFCLKFSKCSFGVASVDYLGHIISAGKVAADPSKIQAMMDWPAPNSLSALRGFLGLTGFYRRFVRHYASLATPFTDDAAFTNISLASGRSCCVSDPEGNHAFCA</sequence>
<evidence type="ECO:0000256" key="4">
    <source>
        <dbReference type="ARBA" id="ARBA00022722"/>
    </source>
</evidence>
<comment type="caution">
    <text evidence="9">The sequence shown here is derived from an EMBL/GenBank/DDBJ whole genome shotgun (WGS) entry which is preliminary data.</text>
</comment>
<dbReference type="PANTHER" id="PTHR24559:SF434">
    <property type="entry name" value="RNA-DIRECTED DNA POLYMERASE HOMOLOG"/>
    <property type="match status" value="1"/>
</dbReference>
<protein>
    <submittedName>
        <fullName evidence="9">Retrovirus-related Pol polyprotein from transposon</fullName>
    </submittedName>
</protein>
<evidence type="ECO:0000256" key="7">
    <source>
        <dbReference type="ARBA" id="ARBA00022918"/>
    </source>
</evidence>
<reference evidence="9" key="1">
    <citation type="submission" date="2020-06" db="EMBL/GenBank/DDBJ databases">
        <authorList>
            <person name="Li T."/>
            <person name="Hu X."/>
            <person name="Zhang T."/>
            <person name="Song X."/>
            <person name="Zhang H."/>
            <person name="Dai N."/>
            <person name="Sheng W."/>
            <person name="Hou X."/>
            <person name="Wei L."/>
        </authorList>
    </citation>
    <scope>NUCLEOTIDE SEQUENCE</scope>
    <source>
        <strain evidence="9">3651</strain>
        <tissue evidence="9">Leaf</tissue>
    </source>
</reference>
<dbReference type="InterPro" id="IPR043128">
    <property type="entry name" value="Rev_trsase/Diguanyl_cyclase"/>
</dbReference>
<organism evidence="9 10">
    <name type="scientific">Sesamum alatum</name>
    <dbReference type="NCBI Taxonomy" id="300844"/>
    <lineage>
        <taxon>Eukaryota</taxon>
        <taxon>Viridiplantae</taxon>
        <taxon>Streptophyta</taxon>
        <taxon>Embryophyta</taxon>
        <taxon>Tracheophyta</taxon>
        <taxon>Spermatophyta</taxon>
        <taxon>Magnoliopsida</taxon>
        <taxon>eudicotyledons</taxon>
        <taxon>Gunneridae</taxon>
        <taxon>Pentapetalae</taxon>
        <taxon>asterids</taxon>
        <taxon>lamiids</taxon>
        <taxon>Lamiales</taxon>
        <taxon>Pedaliaceae</taxon>
        <taxon>Sesamum</taxon>
    </lineage>
</organism>
<evidence type="ECO:0000256" key="3">
    <source>
        <dbReference type="ARBA" id="ARBA00022695"/>
    </source>
</evidence>